<dbReference type="GO" id="GO:0003677">
    <property type="term" value="F:DNA binding"/>
    <property type="evidence" value="ECO:0007669"/>
    <property type="project" value="UniProtKB-KW"/>
</dbReference>
<dbReference type="Proteomes" id="UP000548476">
    <property type="component" value="Unassembled WGS sequence"/>
</dbReference>
<dbReference type="AlphaFoldDB" id="A0A841FFX2"/>
<reference evidence="1 2" key="1">
    <citation type="submission" date="2020-08" db="EMBL/GenBank/DDBJ databases">
        <title>Genomic Encyclopedia of Type Strains, Phase IV (KMG-IV): sequencing the most valuable type-strain genomes for metagenomic binning, comparative biology and taxonomic classification.</title>
        <authorList>
            <person name="Goeker M."/>
        </authorList>
    </citation>
    <scope>NUCLEOTIDE SEQUENCE [LARGE SCALE GENOMIC DNA]</scope>
    <source>
        <strain evidence="1 2">YIM 65646</strain>
    </source>
</reference>
<evidence type="ECO:0000313" key="1">
    <source>
        <dbReference type="EMBL" id="MBB6034495.1"/>
    </source>
</evidence>
<dbReference type="Gene3D" id="3.30.1310.10">
    <property type="entry name" value="Nucleoid-associated protein YbaB-like domain"/>
    <property type="match status" value="1"/>
</dbReference>
<sequence length="115" mass="12731">MSNTETLARAAEVEDLLGRLGTARRTMLAAAERAEDLREQIADERVEARSPDGLATVVCDGLGKVQRVELDTVRYNRATEEQLCAAVLTALSLARGRAEKVAADFWHDYEQTARR</sequence>
<keyword evidence="1" id="KW-0238">DNA-binding</keyword>
<proteinExistence type="predicted"/>
<comment type="caution">
    <text evidence="1">The sequence shown here is derived from an EMBL/GenBank/DDBJ whole genome shotgun (WGS) entry which is preliminary data.</text>
</comment>
<organism evidence="1 2">
    <name type="scientific">Phytomonospora endophytica</name>
    <dbReference type="NCBI Taxonomy" id="714109"/>
    <lineage>
        <taxon>Bacteria</taxon>
        <taxon>Bacillati</taxon>
        <taxon>Actinomycetota</taxon>
        <taxon>Actinomycetes</taxon>
        <taxon>Micromonosporales</taxon>
        <taxon>Micromonosporaceae</taxon>
        <taxon>Phytomonospora</taxon>
    </lineage>
</organism>
<dbReference type="SUPFAM" id="SSF82607">
    <property type="entry name" value="YbaB-like"/>
    <property type="match status" value="1"/>
</dbReference>
<dbReference type="Pfam" id="PF02575">
    <property type="entry name" value="YbaB_DNA_bd"/>
    <property type="match status" value="1"/>
</dbReference>
<gene>
    <name evidence="1" type="ORF">HNR73_002345</name>
</gene>
<dbReference type="InterPro" id="IPR036894">
    <property type="entry name" value="YbaB-like_sf"/>
</dbReference>
<dbReference type="RefSeq" id="WP_184787344.1">
    <property type="nucleotide sequence ID" value="NZ_BONT01000088.1"/>
</dbReference>
<protein>
    <submittedName>
        <fullName evidence="1">DNA-binding protein YbaB</fullName>
    </submittedName>
</protein>
<keyword evidence="2" id="KW-1185">Reference proteome</keyword>
<dbReference type="InterPro" id="IPR004401">
    <property type="entry name" value="YbaB/EbfC"/>
</dbReference>
<name>A0A841FFX2_9ACTN</name>
<accession>A0A841FFX2</accession>
<evidence type="ECO:0000313" key="2">
    <source>
        <dbReference type="Proteomes" id="UP000548476"/>
    </source>
</evidence>
<dbReference type="EMBL" id="JACHGT010000004">
    <property type="protein sequence ID" value="MBB6034495.1"/>
    <property type="molecule type" value="Genomic_DNA"/>
</dbReference>